<feature type="repeat" description="TPR" evidence="3">
    <location>
        <begin position="268"/>
        <end position="301"/>
    </location>
</feature>
<feature type="chain" id="PRO_5029818145" description="SPOR domain-containing protein" evidence="4">
    <location>
        <begin position="17"/>
        <end position="602"/>
    </location>
</feature>
<feature type="signal peptide" evidence="4">
    <location>
        <begin position="1"/>
        <end position="16"/>
    </location>
</feature>
<dbReference type="EMBL" id="BLVO01000004">
    <property type="protein sequence ID" value="GFM32140.1"/>
    <property type="molecule type" value="Genomic_DNA"/>
</dbReference>
<dbReference type="SUPFAM" id="SSF48452">
    <property type="entry name" value="TPR-like"/>
    <property type="match status" value="2"/>
</dbReference>
<dbReference type="InterPro" id="IPR036680">
    <property type="entry name" value="SPOR-like_sf"/>
</dbReference>
<dbReference type="Proteomes" id="UP000503840">
    <property type="component" value="Unassembled WGS sequence"/>
</dbReference>
<evidence type="ECO:0000313" key="7">
    <source>
        <dbReference type="Proteomes" id="UP000503840"/>
    </source>
</evidence>
<protein>
    <recommendedName>
        <fullName evidence="5">SPOR domain-containing protein</fullName>
    </recommendedName>
</protein>
<reference evidence="6 7" key="1">
    <citation type="submission" date="2020-05" db="EMBL/GenBank/DDBJ databases">
        <title>Draft genome sequence of Desulfovibrio sp. strain HN2T.</title>
        <authorList>
            <person name="Ueno A."/>
            <person name="Tamazawa S."/>
            <person name="Tamamura S."/>
            <person name="Murakami T."/>
            <person name="Kiyama T."/>
            <person name="Inomata H."/>
            <person name="Amano Y."/>
            <person name="Miyakawa K."/>
            <person name="Tamaki H."/>
            <person name="Naganuma T."/>
            <person name="Kaneko K."/>
        </authorList>
    </citation>
    <scope>NUCLEOTIDE SEQUENCE [LARGE SCALE GENOMIC DNA]</scope>
    <source>
        <strain evidence="6 7">HN2</strain>
    </source>
</reference>
<dbReference type="InterPro" id="IPR019734">
    <property type="entry name" value="TPR_rpt"/>
</dbReference>
<evidence type="ECO:0000313" key="6">
    <source>
        <dbReference type="EMBL" id="GFM32140.1"/>
    </source>
</evidence>
<organism evidence="6 7">
    <name type="scientific">Desulfovibrio subterraneus</name>
    <dbReference type="NCBI Taxonomy" id="2718620"/>
    <lineage>
        <taxon>Bacteria</taxon>
        <taxon>Pseudomonadati</taxon>
        <taxon>Thermodesulfobacteriota</taxon>
        <taxon>Desulfovibrionia</taxon>
        <taxon>Desulfovibrionales</taxon>
        <taxon>Desulfovibrionaceae</taxon>
        <taxon>Desulfovibrio</taxon>
    </lineage>
</organism>
<dbReference type="PANTHER" id="PTHR45586">
    <property type="entry name" value="TPR REPEAT-CONTAINING PROTEIN PA4667"/>
    <property type="match status" value="1"/>
</dbReference>
<keyword evidence="7" id="KW-1185">Reference proteome</keyword>
<proteinExistence type="predicted"/>
<feature type="repeat" description="TPR" evidence="3">
    <location>
        <begin position="136"/>
        <end position="169"/>
    </location>
</feature>
<dbReference type="GO" id="GO:0042834">
    <property type="term" value="F:peptidoglycan binding"/>
    <property type="evidence" value="ECO:0007669"/>
    <property type="project" value="InterPro"/>
</dbReference>
<dbReference type="InterPro" id="IPR051012">
    <property type="entry name" value="CellSynth/LPSAsmb/PSIAsmb"/>
</dbReference>
<evidence type="ECO:0000256" key="2">
    <source>
        <dbReference type="ARBA" id="ARBA00022803"/>
    </source>
</evidence>
<dbReference type="Pfam" id="PF13181">
    <property type="entry name" value="TPR_8"/>
    <property type="match status" value="1"/>
</dbReference>
<dbReference type="SUPFAM" id="SSF110997">
    <property type="entry name" value="Sporulation related repeat"/>
    <property type="match status" value="1"/>
</dbReference>
<evidence type="ECO:0000256" key="3">
    <source>
        <dbReference type="PROSITE-ProRule" id="PRU00339"/>
    </source>
</evidence>
<dbReference type="InterPro" id="IPR011990">
    <property type="entry name" value="TPR-like_helical_dom_sf"/>
</dbReference>
<feature type="repeat" description="TPR" evidence="3">
    <location>
        <begin position="68"/>
        <end position="101"/>
    </location>
</feature>
<dbReference type="AlphaFoldDB" id="A0A7J0BEK4"/>
<sequence length="602" mass="64098">MKRTATASLAATVVLAALLGGCMGSNQEQGASMSLMERYHSGQSLIGNDRTLTAGPEQQNLTKEQSDARESFMRGLAYANQGRQELALEQYSRAAMLDPNLMQARYQRGLLLLEKNLPAPALEEFKAVMQISPDYAPGYASAGRVYFLNGLYPEAEKLFDKALQIDPELLDAYDHLGAIHNYNKEYEKALGTFQKALMINPNASYLYNNLGLAYSMLGRDADAVEAFRKAVMQGAPSSKAYNNMGLALCRLGKYREGLEAFRAASGEAAGWNNLGYFFFLDGQYTRAIKSFEKAIELEPTYYERAAENLKRARLAAQFADNSDASQARPYSQDDLFAPRPPTVPSSTYPLMPPQIVPTSAPVSGPSSSVHEQNLTEPGMVQLAPPVRRPAVSATASGTASAAPVEALAPVQDVVEKAASSANGIAYALHVSSFRTRAAAEADAAKLHKRDLNARVVSVHIPGKGEWYRVLVNSFASAQEARNALAALQAAHTDFADTRVVNAASFTGTVQDAAPVVQTADRNEAATTLPITADAAPAAPATKTPAVTSEAANTATAGNISDAAAATADTGSGDNPIQAVAHVPAPQGNVDSMRVPTAFMLQP</sequence>
<comment type="caution">
    <text evidence="6">The sequence shown here is derived from an EMBL/GenBank/DDBJ whole genome shotgun (WGS) entry which is preliminary data.</text>
</comment>
<dbReference type="Pfam" id="PF13414">
    <property type="entry name" value="TPR_11"/>
    <property type="match status" value="1"/>
</dbReference>
<dbReference type="PANTHER" id="PTHR45586:SF1">
    <property type="entry name" value="LIPOPOLYSACCHARIDE ASSEMBLY PROTEIN B"/>
    <property type="match status" value="1"/>
</dbReference>
<dbReference type="PROSITE" id="PS51257">
    <property type="entry name" value="PROKAR_LIPOPROTEIN"/>
    <property type="match status" value="1"/>
</dbReference>
<dbReference type="PROSITE" id="PS51724">
    <property type="entry name" value="SPOR"/>
    <property type="match status" value="1"/>
</dbReference>
<gene>
    <name evidence="6" type="ORF">DSM101010T_05050</name>
</gene>
<evidence type="ECO:0000256" key="1">
    <source>
        <dbReference type="ARBA" id="ARBA00022737"/>
    </source>
</evidence>
<feature type="domain" description="SPOR" evidence="5">
    <location>
        <begin position="420"/>
        <end position="502"/>
    </location>
</feature>
<dbReference type="Pfam" id="PF13431">
    <property type="entry name" value="TPR_17"/>
    <property type="match status" value="1"/>
</dbReference>
<keyword evidence="1" id="KW-0677">Repeat</keyword>
<keyword evidence="2 3" id="KW-0802">TPR repeat</keyword>
<dbReference type="InterPro" id="IPR007730">
    <property type="entry name" value="SPOR-like_dom"/>
</dbReference>
<keyword evidence="4" id="KW-0732">Signal</keyword>
<dbReference type="PROSITE" id="PS50293">
    <property type="entry name" value="TPR_REGION"/>
    <property type="match status" value="3"/>
</dbReference>
<evidence type="ECO:0000256" key="4">
    <source>
        <dbReference type="SAM" id="SignalP"/>
    </source>
</evidence>
<dbReference type="Gene3D" id="3.30.70.1070">
    <property type="entry name" value="Sporulation related repeat"/>
    <property type="match status" value="1"/>
</dbReference>
<dbReference type="SMART" id="SM00028">
    <property type="entry name" value="TPR"/>
    <property type="match status" value="7"/>
</dbReference>
<dbReference type="Gene3D" id="1.25.40.10">
    <property type="entry name" value="Tetratricopeptide repeat domain"/>
    <property type="match status" value="3"/>
</dbReference>
<feature type="repeat" description="TPR" evidence="3">
    <location>
        <begin position="170"/>
        <end position="203"/>
    </location>
</feature>
<dbReference type="Pfam" id="PF05036">
    <property type="entry name" value="SPOR"/>
    <property type="match status" value="1"/>
</dbReference>
<dbReference type="PROSITE" id="PS50005">
    <property type="entry name" value="TPR"/>
    <property type="match status" value="5"/>
</dbReference>
<evidence type="ECO:0000259" key="5">
    <source>
        <dbReference type="PROSITE" id="PS51724"/>
    </source>
</evidence>
<dbReference type="Pfam" id="PF00515">
    <property type="entry name" value="TPR_1"/>
    <property type="match status" value="1"/>
</dbReference>
<accession>A0A7J0BEK4</accession>
<feature type="repeat" description="TPR" evidence="3">
    <location>
        <begin position="204"/>
        <end position="237"/>
    </location>
</feature>
<name>A0A7J0BEK4_9BACT</name>
<dbReference type="RefSeq" id="WP_174403807.1">
    <property type="nucleotide sequence ID" value="NZ_BLVO01000004.1"/>
</dbReference>